<organism evidence="2 3">
    <name type="scientific">Flavobacterium gossypii</name>
    <dbReference type="NCBI Taxonomy" id="1646119"/>
    <lineage>
        <taxon>Bacteria</taxon>
        <taxon>Pseudomonadati</taxon>
        <taxon>Bacteroidota</taxon>
        <taxon>Flavobacteriia</taxon>
        <taxon>Flavobacteriales</taxon>
        <taxon>Flavobacteriaceae</taxon>
        <taxon>Flavobacterium</taxon>
    </lineage>
</organism>
<dbReference type="EMBL" id="JACJIS010000001">
    <property type="protein sequence ID" value="MBA9072590.1"/>
    <property type="molecule type" value="Genomic_DNA"/>
</dbReference>
<keyword evidence="3" id="KW-1185">Reference proteome</keyword>
<dbReference type="InterPro" id="IPR027417">
    <property type="entry name" value="P-loop_NTPase"/>
</dbReference>
<dbReference type="Gene3D" id="3.40.50.300">
    <property type="entry name" value="P-loop containing nucleotide triphosphate hydrolases"/>
    <property type="match status" value="1"/>
</dbReference>
<feature type="domain" description="ATPase AAA-type core" evidence="1">
    <location>
        <begin position="17"/>
        <end position="88"/>
    </location>
</feature>
<dbReference type="GO" id="GO:0004519">
    <property type="term" value="F:endonuclease activity"/>
    <property type="evidence" value="ECO:0007669"/>
    <property type="project" value="UniProtKB-KW"/>
</dbReference>
<evidence type="ECO:0000313" key="3">
    <source>
        <dbReference type="Proteomes" id="UP000555003"/>
    </source>
</evidence>
<evidence type="ECO:0000313" key="2">
    <source>
        <dbReference type="EMBL" id="MBA9072590.1"/>
    </source>
</evidence>
<keyword evidence="2" id="KW-0255">Endonuclease</keyword>
<proteinExistence type="predicted"/>
<evidence type="ECO:0000259" key="1">
    <source>
        <dbReference type="Pfam" id="PF13304"/>
    </source>
</evidence>
<dbReference type="InterPro" id="IPR003959">
    <property type="entry name" value="ATPase_AAA_core"/>
</dbReference>
<keyword evidence="2" id="KW-0378">Hydrolase</keyword>
<keyword evidence="2" id="KW-0540">Nuclease</keyword>
<reference evidence="2 3" key="1">
    <citation type="submission" date="2020-08" db="EMBL/GenBank/DDBJ databases">
        <title>Genomic Encyclopedia of Type Strains, Phase IV (KMG-IV): sequencing the most valuable type-strain genomes for metagenomic binning, comparative biology and taxonomic classification.</title>
        <authorList>
            <person name="Goeker M."/>
        </authorList>
    </citation>
    <scope>NUCLEOTIDE SEQUENCE [LARGE SCALE GENOMIC DNA]</scope>
    <source>
        <strain evidence="2 3">DSM 100397</strain>
    </source>
</reference>
<dbReference type="Proteomes" id="UP000555003">
    <property type="component" value="Unassembled WGS sequence"/>
</dbReference>
<sequence length="146" mass="16845">MIRKYFYNLSKFIKIKGFYGDRELQNCSFGQRCTAVIVTLLMTGVKPLIIDEPEAHLDNRLVADYLVDLIKMKKLDRQIIFATHNSNFVINGDSELIHILEIPLNNIFTNLTSTSIENINNRDKLLKLEGGRDAFVIREQKYGIHS</sequence>
<accession>A0ABR6DNY2</accession>
<gene>
    <name evidence="2" type="ORF">GGR22_000716</name>
</gene>
<dbReference type="SUPFAM" id="SSF52540">
    <property type="entry name" value="P-loop containing nucleoside triphosphate hydrolases"/>
    <property type="match status" value="1"/>
</dbReference>
<comment type="caution">
    <text evidence="2">The sequence shown here is derived from an EMBL/GenBank/DDBJ whole genome shotgun (WGS) entry which is preliminary data.</text>
</comment>
<dbReference type="Pfam" id="PF13304">
    <property type="entry name" value="AAA_21"/>
    <property type="match status" value="1"/>
</dbReference>
<name>A0ABR6DNY2_9FLAO</name>
<protein>
    <submittedName>
        <fullName evidence="2">ATP-dependent endonuclease of OLD family</fullName>
    </submittedName>
</protein>